<sequence length="129" mass="13759">MGGVLLAPGEAQTRMGPAVAAALGFRGPLRRPGRRSGFAACRPLRKSIRAAPLLQPRQAPVPLPQAVRRGKGAQPPRWTWAGLGPATLQDRLFNGTILLILALILYLGGFPTDAGYMLALALLVMLRPF</sequence>
<name>A0A2P6TEH2_CHLSO</name>
<accession>A0A2P6TEH2</accession>
<gene>
    <name evidence="3" type="ORF">C2E21_8382</name>
</gene>
<evidence type="ECO:0000256" key="2">
    <source>
        <dbReference type="SAM" id="Phobius"/>
    </source>
</evidence>
<evidence type="ECO:0000256" key="1">
    <source>
        <dbReference type="SAM" id="MobiDB-lite"/>
    </source>
</evidence>
<keyword evidence="2" id="KW-0472">Membrane</keyword>
<feature type="region of interest" description="Disordered" evidence="1">
    <location>
        <begin position="51"/>
        <end position="75"/>
    </location>
</feature>
<dbReference type="AlphaFoldDB" id="A0A2P6TEH2"/>
<protein>
    <submittedName>
        <fullName evidence="3">Uncharacterized protein</fullName>
    </submittedName>
</protein>
<comment type="caution">
    <text evidence="3">The sequence shown here is derived from an EMBL/GenBank/DDBJ whole genome shotgun (WGS) entry which is preliminary data.</text>
</comment>
<dbReference type="EMBL" id="LHPG02000020">
    <property type="protein sequence ID" value="PRW21039.1"/>
    <property type="molecule type" value="Genomic_DNA"/>
</dbReference>
<keyword evidence="2" id="KW-0812">Transmembrane</keyword>
<dbReference type="Proteomes" id="UP000239899">
    <property type="component" value="Unassembled WGS sequence"/>
</dbReference>
<organism evidence="3 4">
    <name type="scientific">Chlorella sorokiniana</name>
    <name type="common">Freshwater green alga</name>
    <dbReference type="NCBI Taxonomy" id="3076"/>
    <lineage>
        <taxon>Eukaryota</taxon>
        <taxon>Viridiplantae</taxon>
        <taxon>Chlorophyta</taxon>
        <taxon>core chlorophytes</taxon>
        <taxon>Trebouxiophyceae</taxon>
        <taxon>Chlorellales</taxon>
        <taxon>Chlorellaceae</taxon>
        <taxon>Chlorella clade</taxon>
        <taxon>Chlorella</taxon>
    </lineage>
</organism>
<keyword evidence="4" id="KW-1185">Reference proteome</keyword>
<evidence type="ECO:0000313" key="3">
    <source>
        <dbReference type="EMBL" id="PRW21039.1"/>
    </source>
</evidence>
<proteinExistence type="predicted"/>
<feature type="transmembrane region" description="Helical" evidence="2">
    <location>
        <begin position="97"/>
        <end position="126"/>
    </location>
</feature>
<keyword evidence="2" id="KW-1133">Transmembrane helix</keyword>
<reference evidence="3 4" key="1">
    <citation type="journal article" date="2018" name="Plant J.">
        <title>Genome sequences of Chlorella sorokiniana UTEX 1602 and Micractinium conductrix SAG 241.80: implications to maltose excretion by a green alga.</title>
        <authorList>
            <person name="Arriola M.B."/>
            <person name="Velmurugan N."/>
            <person name="Zhang Y."/>
            <person name="Plunkett M.H."/>
            <person name="Hondzo H."/>
            <person name="Barney B.M."/>
        </authorList>
    </citation>
    <scope>NUCLEOTIDE SEQUENCE [LARGE SCALE GENOMIC DNA]</scope>
    <source>
        <strain evidence="4">UTEX 1602</strain>
    </source>
</reference>
<evidence type="ECO:0000313" key="4">
    <source>
        <dbReference type="Proteomes" id="UP000239899"/>
    </source>
</evidence>